<feature type="compositionally biased region" description="Polar residues" evidence="1">
    <location>
        <begin position="409"/>
        <end position="422"/>
    </location>
</feature>
<dbReference type="EMBL" id="MU004288">
    <property type="protein sequence ID" value="KAF2662897.1"/>
    <property type="molecule type" value="Genomic_DNA"/>
</dbReference>
<evidence type="ECO:0000313" key="2">
    <source>
        <dbReference type="EMBL" id="KAF2662897.1"/>
    </source>
</evidence>
<evidence type="ECO:0000256" key="1">
    <source>
        <dbReference type="SAM" id="MobiDB-lite"/>
    </source>
</evidence>
<gene>
    <name evidence="2" type="ORF">K491DRAFT_686055</name>
</gene>
<dbReference type="AlphaFoldDB" id="A0A6A6TUP5"/>
<feature type="compositionally biased region" description="Pro residues" evidence="1">
    <location>
        <begin position="424"/>
        <end position="433"/>
    </location>
</feature>
<sequence length="477" mass="53058">MASNVKGKQPVRAASPSAKWVPKRETASNIDITEGLRSLILEDDPTPRSSSPATAKTPTRYTKQQPPRRKSGTSGSPERPRLRRKAATAPPGSLSLFSTKPHPPRRAISARAPRSGPGTVIRTRSISHRGPLLPRISLFGTPASRSLISKRKSSGKPVGRLGLKPKAHVWRMLPPNTLKKYELMSNILENRKSSSFSDRNRVKKTLKVKNLELLKTDIVDFKDRELPETPNSVVNTPRELYRTPDELPNVGSRRQAKNKKKLALHPKSAKRAKHFSLPLTPVIQERESLVMYRSPKQDLWKRNIYKPGPIRLADTSAAVSRRDSVATIDPFIGEVENMSKRRSDIAALDEIFMYFHEFGVVEPAAENGVDKFWIPKVKDRVQVTEVSRPLPSPSSKALRRLGLDGTPHSPRSPSVYSRSTSIRPPMPSLPSPSPSATLFPGPQRSFRLEDRQTPPASPSPRQRVGLRRLLGSASSIL</sequence>
<reference evidence="2" key="1">
    <citation type="journal article" date="2020" name="Stud. Mycol.">
        <title>101 Dothideomycetes genomes: a test case for predicting lifestyles and emergence of pathogens.</title>
        <authorList>
            <person name="Haridas S."/>
            <person name="Albert R."/>
            <person name="Binder M."/>
            <person name="Bloem J."/>
            <person name="Labutti K."/>
            <person name="Salamov A."/>
            <person name="Andreopoulos B."/>
            <person name="Baker S."/>
            <person name="Barry K."/>
            <person name="Bills G."/>
            <person name="Bluhm B."/>
            <person name="Cannon C."/>
            <person name="Castanera R."/>
            <person name="Culley D."/>
            <person name="Daum C."/>
            <person name="Ezra D."/>
            <person name="Gonzalez J."/>
            <person name="Henrissat B."/>
            <person name="Kuo A."/>
            <person name="Liang C."/>
            <person name="Lipzen A."/>
            <person name="Lutzoni F."/>
            <person name="Magnuson J."/>
            <person name="Mondo S."/>
            <person name="Nolan M."/>
            <person name="Ohm R."/>
            <person name="Pangilinan J."/>
            <person name="Park H.-J."/>
            <person name="Ramirez L."/>
            <person name="Alfaro M."/>
            <person name="Sun H."/>
            <person name="Tritt A."/>
            <person name="Yoshinaga Y."/>
            <person name="Zwiers L.-H."/>
            <person name="Turgeon B."/>
            <person name="Goodwin S."/>
            <person name="Spatafora J."/>
            <person name="Crous P."/>
            <person name="Grigoriev I."/>
        </authorList>
    </citation>
    <scope>NUCLEOTIDE SEQUENCE</scope>
    <source>
        <strain evidence="2">CBS 122681</strain>
    </source>
</reference>
<feature type="region of interest" description="Disordered" evidence="1">
    <location>
        <begin position="1"/>
        <end position="122"/>
    </location>
</feature>
<keyword evidence="3" id="KW-1185">Reference proteome</keyword>
<protein>
    <submittedName>
        <fullName evidence="2">Uncharacterized protein</fullName>
    </submittedName>
</protein>
<dbReference type="OrthoDB" id="3786440at2759"/>
<proteinExistence type="predicted"/>
<feature type="compositionally biased region" description="Polar residues" evidence="1">
    <location>
        <begin position="47"/>
        <end position="65"/>
    </location>
</feature>
<feature type="region of interest" description="Disordered" evidence="1">
    <location>
        <begin position="385"/>
        <end position="477"/>
    </location>
</feature>
<evidence type="ECO:0000313" key="3">
    <source>
        <dbReference type="Proteomes" id="UP000799324"/>
    </source>
</evidence>
<organism evidence="2 3">
    <name type="scientific">Lophiostoma macrostomum CBS 122681</name>
    <dbReference type="NCBI Taxonomy" id="1314788"/>
    <lineage>
        <taxon>Eukaryota</taxon>
        <taxon>Fungi</taxon>
        <taxon>Dikarya</taxon>
        <taxon>Ascomycota</taxon>
        <taxon>Pezizomycotina</taxon>
        <taxon>Dothideomycetes</taxon>
        <taxon>Pleosporomycetidae</taxon>
        <taxon>Pleosporales</taxon>
        <taxon>Lophiostomataceae</taxon>
        <taxon>Lophiostoma</taxon>
    </lineage>
</organism>
<accession>A0A6A6TUP5</accession>
<dbReference type="Proteomes" id="UP000799324">
    <property type="component" value="Unassembled WGS sequence"/>
</dbReference>
<name>A0A6A6TUP5_9PLEO</name>